<reference evidence="6" key="1">
    <citation type="submission" date="2016-07" db="EMBL/GenBank/DDBJ databases">
        <title>Molecular Characterization and Phylogenetic Analysis of Two Novel Fungal Phenolic UDP-Glycosyltransferases from Absidia coerulea and Rhizopus japonicus.</title>
        <authorList>
            <person name="Xie K."/>
            <person name="Dou X."/>
            <person name="Chen R."/>
            <person name="Chen D."/>
            <person name="Liu J."/>
            <person name="Dai J."/>
        </authorList>
    </citation>
    <scope>NUCLEOTIDE SEQUENCE</scope>
</reference>
<evidence type="ECO:0000313" key="6">
    <source>
        <dbReference type="EMBL" id="AOC55050.1"/>
    </source>
</evidence>
<dbReference type="SMR" id="A0A1P8C3B2"/>
<organism evidence="6">
    <name type="scientific">Rhizopus japonicus</name>
    <dbReference type="NCBI Taxonomy" id="64496"/>
    <lineage>
        <taxon>Eukaryota</taxon>
        <taxon>Fungi</taxon>
        <taxon>Fungi incertae sedis</taxon>
        <taxon>Mucoromycota</taxon>
        <taxon>Mucoromycotina</taxon>
        <taxon>Mucoromycetes</taxon>
        <taxon>Mucorales</taxon>
        <taxon>Mucorineae</taxon>
        <taxon>Rhizopodaceae</taxon>
        <taxon>Rhizopus</taxon>
    </lineage>
</organism>
<dbReference type="Pfam" id="PF00201">
    <property type="entry name" value="UDPGT"/>
    <property type="match status" value="1"/>
</dbReference>
<dbReference type="SUPFAM" id="SSF53756">
    <property type="entry name" value="UDP-Glycosyltransferase/glycogen phosphorylase"/>
    <property type="match status" value="1"/>
</dbReference>
<keyword evidence="5" id="KW-0732">Signal</keyword>
<keyword evidence="4" id="KW-1133">Transmembrane helix</keyword>
<dbReference type="InterPro" id="IPR050271">
    <property type="entry name" value="UDP-glycosyltransferase"/>
</dbReference>
<dbReference type="InterPro" id="IPR035595">
    <property type="entry name" value="UDP_glycos_trans_CS"/>
</dbReference>
<evidence type="ECO:0000256" key="2">
    <source>
        <dbReference type="ARBA" id="ARBA00022679"/>
    </source>
</evidence>
<sequence length="548" mass="61582">MKLSTLSFALLSVASYISSGTAAGENTFQLALDYHVPKNIVFSAAQGGSSHVVWVLSILEELAARGHHTTFYTRDDHTKFIKNFPSIDLVSAGPALVEKEEFENMVRTIIAKEPVEMFAYMMEKLSHNFTEDYLNHMDFFSKKDVDLAICDHFITACVEASITNKIPFIVTSTFPLTPDAAAPYINTDMLSIRNPTSKNVPFFTRLRDKVINPIRLLIKARGFIKKFQQEQMALGLEPAANPAAKFKDAIKLFNNAFGFAPPRPVGPLVEIVGPILPKIHPVLTDDLQQFLDSHQKVAYVAFGQHAVLTTEELGLIMTSMLENMETGDIDGILWSVRGMDHLFPETLQTRSGRVYHIRDLFDKKEGQSILFLEWAPQVAILHHPSTQLFLTHGGAGSVYEALYKGVPIVVYPFFGDQPAAAITAEENGYGRWMKKNDQEQAIKVVQEVLRDDRYRQNANRFKALVQIRSNHGVQRGADVVEEALYLHQDGKINHRRDVRRDLSFLKAYNLDLYLFSLSVVLGSLFGVYRLVSYGLQQLSVKAKKVKSA</sequence>
<protein>
    <submittedName>
        <fullName evidence="6">Glycosyltransferase</fullName>
    </submittedName>
</protein>
<feature type="chain" id="PRO_5012636713" evidence="5">
    <location>
        <begin position="24"/>
        <end position="548"/>
    </location>
</feature>
<keyword evidence="2 3" id="KW-0808">Transferase</keyword>
<feature type="signal peptide" evidence="5">
    <location>
        <begin position="1"/>
        <end position="23"/>
    </location>
</feature>
<evidence type="ECO:0000256" key="4">
    <source>
        <dbReference type="SAM" id="Phobius"/>
    </source>
</evidence>
<dbReference type="AlphaFoldDB" id="A0A1P8C3B2"/>
<keyword evidence="4" id="KW-0472">Membrane</keyword>
<dbReference type="InterPro" id="IPR002213">
    <property type="entry name" value="UDP_glucos_trans"/>
</dbReference>
<dbReference type="GO" id="GO:0008194">
    <property type="term" value="F:UDP-glycosyltransferase activity"/>
    <property type="evidence" value="ECO:0007669"/>
    <property type="project" value="InterPro"/>
</dbReference>
<proteinExistence type="evidence at transcript level"/>
<evidence type="ECO:0000256" key="3">
    <source>
        <dbReference type="RuleBase" id="RU003718"/>
    </source>
</evidence>
<dbReference type="Gene3D" id="3.40.50.2000">
    <property type="entry name" value="Glycogen Phosphorylase B"/>
    <property type="match status" value="2"/>
</dbReference>
<dbReference type="CDD" id="cd03784">
    <property type="entry name" value="GT1_Gtf-like"/>
    <property type="match status" value="1"/>
</dbReference>
<keyword evidence="4" id="KW-0812">Transmembrane</keyword>
<feature type="transmembrane region" description="Helical" evidence="4">
    <location>
        <begin position="512"/>
        <end position="531"/>
    </location>
</feature>
<accession>A0A1P8C3B2</accession>
<dbReference type="PROSITE" id="PS00375">
    <property type="entry name" value="UDPGT"/>
    <property type="match status" value="1"/>
</dbReference>
<evidence type="ECO:0000256" key="5">
    <source>
        <dbReference type="SAM" id="SignalP"/>
    </source>
</evidence>
<keyword evidence="1 3" id="KW-0328">Glycosyltransferase</keyword>
<evidence type="ECO:0000256" key="1">
    <source>
        <dbReference type="ARBA" id="ARBA00022676"/>
    </source>
</evidence>
<comment type="similarity">
    <text evidence="3">Belongs to the UDP-glycosyltransferase family.</text>
</comment>
<dbReference type="PANTHER" id="PTHR48043">
    <property type="entry name" value="EG:EG0003.4 PROTEIN-RELATED"/>
    <property type="match status" value="1"/>
</dbReference>
<dbReference type="PANTHER" id="PTHR48043:SF145">
    <property type="entry name" value="FI06409P-RELATED"/>
    <property type="match status" value="1"/>
</dbReference>
<name>A0A1P8C3B2_9FUNG</name>
<dbReference type="EMBL" id="KX610761">
    <property type="protein sequence ID" value="AOC55050.1"/>
    <property type="molecule type" value="mRNA"/>
</dbReference>